<comment type="subcellular location">
    <subcellularLocation>
        <location evidence="1">Cell membrane</location>
        <topology evidence="1">Multi-pass membrane protein</topology>
    </subcellularLocation>
</comment>
<keyword evidence="2" id="KW-1003">Cell membrane</keyword>
<evidence type="ECO:0000256" key="2">
    <source>
        <dbReference type="ARBA" id="ARBA00022475"/>
    </source>
</evidence>
<feature type="transmembrane region" description="Helical" evidence="6">
    <location>
        <begin position="132"/>
        <end position="158"/>
    </location>
</feature>
<name>A0ABT3GZS1_9RHOB</name>
<evidence type="ECO:0000256" key="3">
    <source>
        <dbReference type="ARBA" id="ARBA00022692"/>
    </source>
</evidence>
<dbReference type="PANTHER" id="PTHR32196">
    <property type="entry name" value="ABC TRANSPORTER PERMEASE PROTEIN YPHD-RELATED-RELATED"/>
    <property type="match status" value="1"/>
</dbReference>
<evidence type="ECO:0000256" key="1">
    <source>
        <dbReference type="ARBA" id="ARBA00004651"/>
    </source>
</evidence>
<keyword evidence="4 6" id="KW-1133">Transmembrane helix</keyword>
<protein>
    <recommendedName>
        <fullName evidence="9">ABC transporter permease</fullName>
    </recommendedName>
</protein>
<feature type="transmembrane region" description="Helical" evidence="6">
    <location>
        <begin position="244"/>
        <end position="265"/>
    </location>
</feature>
<feature type="transmembrane region" description="Helical" evidence="6">
    <location>
        <begin position="271"/>
        <end position="289"/>
    </location>
</feature>
<gene>
    <name evidence="7" type="ORF">OKW52_12500</name>
</gene>
<dbReference type="CDD" id="cd06574">
    <property type="entry name" value="TM_PBP1_branched-chain-AA_like"/>
    <property type="match status" value="1"/>
</dbReference>
<keyword evidence="8" id="KW-1185">Reference proteome</keyword>
<comment type="caution">
    <text evidence="7">The sequence shown here is derived from an EMBL/GenBank/DDBJ whole genome shotgun (WGS) entry which is preliminary data.</text>
</comment>
<evidence type="ECO:0000256" key="5">
    <source>
        <dbReference type="ARBA" id="ARBA00023136"/>
    </source>
</evidence>
<sequence length="298" mass="30726">MDILQLFWNLVPVTLVQGLTYALIALAIMIPFRILSVPDLSSEGVFPLAAAVAAALLSAGAHPFIATACAVIAGFLAGMTTAMIHLKFKVHSLLAGILTVTMLWSINLRILGRPNAPIFGIETLYDWISPGILRSLPLQITVAAALAVALVLALWWVLQTDLGLGLRGIGANPQLAPALGVNLVLYTAGGLGLASGISALAGALMAQSQGYADVGMGVGMLVNGLASVIIGEAITGRRTLLRQIAAPVVGAVVYYQLASLALALGLNPSDLKLVTGLFVLLTIGWPVLIGRKVSGAGL</sequence>
<feature type="transmembrane region" description="Helical" evidence="6">
    <location>
        <begin position="179"/>
        <end position="205"/>
    </location>
</feature>
<evidence type="ECO:0008006" key="9">
    <source>
        <dbReference type="Google" id="ProtNLM"/>
    </source>
</evidence>
<feature type="transmembrane region" description="Helical" evidence="6">
    <location>
        <begin position="211"/>
        <end position="232"/>
    </location>
</feature>
<dbReference type="EMBL" id="JAPDFL010000001">
    <property type="protein sequence ID" value="MCW1933053.1"/>
    <property type="molecule type" value="Genomic_DNA"/>
</dbReference>
<dbReference type="InterPro" id="IPR001851">
    <property type="entry name" value="ABC_transp_permease"/>
</dbReference>
<dbReference type="Proteomes" id="UP001208938">
    <property type="component" value="Unassembled WGS sequence"/>
</dbReference>
<evidence type="ECO:0000313" key="7">
    <source>
        <dbReference type="EMBL" id="MCW1933053.1"/>
    </source>
</evidence>
<evidence type="ECO:0000256" key="6">
    <source>
        <dbReference type="SAM" id="Phobius"/>
    </source>
</evidence>
<keyword evidence="3 6" id="KW-0812">Transmembrane</keyword>
<proteinExistence type="predicted"/>
<keyword evidence="5 6" id="KW-0472">Membrane</keyword>
<evidence type="ECO:0000256" key="4">
    <source>
        <dbReference type="ARBA" id="ARBA00022989"/>
    </source>
</evidence>
<feature type="transmembrane region" description="Helical" evidence="6">
    <location>
        <begin position="64"/>
        <end position="86"/>
    </location>
</feature>
<dbReference type="RefSeq" id="WP_264506002.1">
    <property type="nucleotide sequence ID" value="NZ_JAPDFL010000001.1"/>
</dbReference>
<reference evidence="7 8" key="1">
    <citation type="submission" date="2022-10" db="EMBL/GenBank/DDBJ databases">
        <title>Pararhodobacter sp. nov., isolated from marine algae.</title>
        <authorList>
            <person name="Choi B.J."/>
            <person name="Kim J.M."/>
            <person name="Lee J.K."/>
            <person name="Choi D.G."/>
            <person name="Jeon C.O."/>
        </authorList>
    </citation>
    <scope>NUCLEOTIDE SEQUENCE [LARGE SCALE GENOMIC DNA]</scope>
    <source>
        <strain evidence="7 8">ZQ420</strain>
    </source>
</reference>
<feature type="transmembrane region" description="Helical" evidence="6">
    <location>
        <begin position="6"/>
        <end position="28"/>
    </location>
</feature>
<dbReference type="PANTHER" id="PTHR32196:SF69">
    <property type="entry name" value="BRANCHED-CHAIN AMINO ACID TRANSPORT SYSTEM, PERMEASE PROTEIN"/>
    <property type="match status" value="1"/>
</dbReference>
<dbReference type="Pfam" id="PF02653">
    <property type="entry name" value="BPD_transp_2"/>
    <property type="match status" value="1"/>
</dbReference>
<feature type="transmembrane region" description="Helical" evidence="6">
    <location>
        <begin position="93"/>
        <end position="112"/>
    </location>
</feature>
<organism evidence="7 8">
    <name type="scientific">Pararhodobacter zhoushanensis</name>
    <dbReference type="NCBI Taxonomy" id="2479545"/>
    <lineage>
        <taxon>Bacteria</taxon>
        <taxon>Pseudomonadati</taxon>
        <taxon>Pseudomonadota</taxon>
        <taxon>Alphaproteobacteria</taxon>
        <taxon>Rhodobacterales</taxon>
        <taxon>Paracoccaceae</taxon>
        <taxon>Pararhodobacter</taxon>
    </lineage>
</organism>
<accession>A0ABT3GZS1</accession>
<evidence type="ECO:0000313" key="8">
    <source>
        <dbReference type="Proteomes" id="UP001208938"/>
    </source>
</evidence>